<proteinExistence type="predicted"/>
<comment type="caution">
    <text evidence="2">The sequence shown here is derived from an EMBL/GenBank/DDBJ whole genome shotgun (WGS) entry which is preliminary data.</text>
</comment>
<feature type="domain" description="Glyoxalase/fosfomycin resistance/dioxygenase" evidence="1">
    <location>
        <begin position="2"/>
        <end position="123"/>
    </location>
</feature>
<dbReference type="RefSeq" id="WP_123356641.1">
    <property type="nucleotide sequence ID" value="NZ_MOBM01000005.1"/>
</dbReference>
<evidence type="ECO:0000313" key="3">
    <source>
        <dbReference type="Proteomes" id="UP000284002"/>
    </source>
</evidence>
<evidence type="ECO:0000259" key="1">
    <source>
        <dbReference type="Pfam" id="PF00903"/>
    </source>
</evidence>
<dbReference type="InterPro" id="IPR004360">
    <property type="entry name" value="Glyas_Fos-R_dOase_dom"/>
</dbReference>
<evidence type="ECO:0000313" key="2">
    <source>
        <dbReference type="EMBL" id="RON19226.1"/>
    </source>
</evidence>
<dbReference type="Pfam" id="PF00903">
    <property type="entry name" value="Glyoxalase"/>
    <property type="match status" value="1"/>
</dbReference>
<sequence length="130" mass="14312">MLSHLFIGITDFDRALAFYQPIMDALKLQMKFCDPDKPWAAWMSKDAPRPLFVIGTAFDEQPATPGNGQMIALLASSREVVNCCHALAMAHGGSCEGPPGLRPHYHPDYFGAYMRDPDGNKLCVCCHEPG</sequence>
<dbReference type="CDD" id="cd07262">
    <property type="entry name" value="VOC_like"/>
    <property type="match status" value="1"/>
</dbReference>
<accession>A0A423I199</accession>
<dbReference type="Proteomes" id="UP000284002">
    <property type="component" value="Unassembled WGS sequence"/>
</dbReference>
<reference evidence="2 3" key="1">
    <citation type="submission" date="2016-10" db="EMBL/GenBank/DDBJ databases">
        <title>Comparative genome analysis of multiple Pseudomonas spp. focuses on biocontrol and plant growth promoting traits.</title>
        <authorList>
            <person name="Tao X.-Y."/>
            <person name="Taylor C.G."/>
        </authorList>
    </citation>
    <scope>NUCLEOTIDE SEQUENCE [LARGE SCALE GENOMIC DNA]</scope>
    <source>
        <strain evidence="2 3">36C6</strain>
    </source>
</reference>
<dbReference type="PANTHER" id="PTHR35006">
    <property type="entry name" value="GLYOXALASE FAMILY PROTEIN (AFU_ORTHOLOGUE AFUA_5G14830)"/>
    <property type="match status" value="1"/>
</dbReference>
<name>A0A423I199_9PSED</name>
<protein>
    <submittedName>
        <fullName evidence="2">Glyoxalase</fullName>
    </submittedName>
</protein>
<gene>
    <name evidence="2" type="ORF">BK662_03000</name>
</gene>
<dbReference type="InterPro" id="IPR029068">
    <property type="entry name" value="Glyas_Bleomycin-R_OHBP_Dase"/>
</dbReference>
<dbReference type="EMBL" id="MOBM01000005">
    <property type="protein sequence ID" value="RON19226.1"/>
    <property type="molecule type" value="Genomic_DNA"/>
</dbReference>
<organism evidence="2 3">
    <name type="scientific">Pseudomonas frederiksbergensis</name>
    <dbReference type="NCBI Taxonomy" id="104087"/>
    <lineage>
        <taxon>Bacteria</taxon>
        <taxon>Pseudomonadati</taxon>
        <taxon>Pseudomonadota</taxon>
        <taxon>Gammaproteobacteria</taxon>
        <taxon>Pseudomonadales</taxon>
        <taxon>Pseudomonadaceae</taxon>
        <taxon>Pseudomonas</taxon>
    </lineage>
</organism>
<dbReference type="Gene3D" id="3.10.180.10">
    <property type="entry name" value="2,3-Dihydroxybiphenyl 1,2-Dioxygenase, domain 1"/>
    <property type="match status" value="1"/>
</dbReference>
<dbReference type="PANTHER" id="PTHR35006:SF1">
    <property type="entry name" value="BLL2941 PROTEIN"/>
    <property type="match status" value="1"/>
</dbReference>
<dbReference type="AlphaFoldDB" id="A0A423I199"/>
<dbReference type="SUPFAM" id="SSF54593">
    <property type="entry name" value="Glyoxalase/Bleomycin resistance protein/Dihydroxybiphenyl dioxygenase"/>
    <property type="match status" value="1"/>
</dbReference>